<keyword evidence="6" id="KW-1185">Reference proteome</keyword>
<dbReference type="Pfam" id="PF01294">
    <property type="entry name" value="Ribosomal_L13e"/>
    <property type="match status" value="1"/>
</dbReference>
<evidence type="ECO:0000256" key="4">
    <source>
        <dbReference type="RuleBase" id="RU000572"/>
    </source>
</evidence>
<accession>A0ABQ8P5U5</accession>
<name>A0ABQ8P5U5_9CRYT</name>
<dbReference type="Gene3D" id="1.20.5.110">
    <property type="match status" value="1"/>
</dbReference>
<dbReference type="EMBL" id="JAPCXB010000082">
    <property type="protein sequence ID" value="KAJ1609413.1"/>
    <property type="molecule type" value="Genomic_DNA"/>
</dbReference>
<evidence type="ECO:0000313" key="6">
    <source>
        <dbReference type="Proteomes" id="UP001071777"/>
    </source>
</evidence>
<dbReference type="PANTHER" id="PTHR11722">
    <property type="entry name" value="60S RIBOSOMAL PROTEIN L13"/>
    <property type="match status" value="1"/>
</dbReference>
<dbReference type="PANTHER" id="PTHR11722:SF0">
    <property type="entry name" value="LARGE RIBOSOMAL SUBUNIT PROTEIN EL13"/>
    <property type="match status" value="1"/>
</dbReference>
<reference evidence="5" key="1">
    <citation type="submission" date="2022-10" db="EMBL/GenBank/DDBJ databases">
        <title>Adaptive evolution leads to modifications in subtelomeric GC content in a zoonotic Cryptosporidium species.</title>
        <authorList>
            <person name="Li J."/>
            <person name="Feng Y."/>
            <person name="Xiao L."/>
        </authorList>
    </citation>
    <scope>NUCLEOTIDE SEQUENCE</scope>
    <source>
        <strain evidence="5">25894</strain>
    </source>
</reference>
<evidence type="ECO:0000313" key="5">
    <source>
        <dbReference type="EMBL" id="KAJ1609413.1"/>
    </source>
</evidence>
<evidence type="ECO:0000256" key="3">
    <source>
        <dbReference type="ARBA" id="ARBA00023274"/>
    </source>
</evidence>
<comment type="similarity">
    <text evidence="1 4">Belongs to the eukaryotic ribosomal protein eL13 family.</text>
</comment>
<proteinExistence type="inferred from homology"/>
<protein>
    <recommendedName>
        <fullName evidence="4">60S ribosomal protein L13</fullName>
    </recommendedName>
</protein>
<keyword evidence="3 4" id="KW-0687">Ribonucleoprotein</keyword>
<dbReference type="InterPro" id="IPR018256">
    <property type="entry name" value="Ribosomal_eL13_CS"/>
</dbReference>
<dbReference type="InterPro" id="IPR001380">
    <property type="entry name" value="Ribosomal_eL13"/>
</dbReference>
<evidence type="ECO:0000256" key="1">
    <source>
        <dbReference type="ARBA" id="ARBA00005640"/>
    </source>
</evidence>
<dbReference type="GO" id="GO:0005840">
    <property type="term" value="C:ribosome"/>
    <property type="evidence" value="ECO:0007669"/>
    <property type="project" value="UniProtKB-KW"/>
</dbReference>
<comment type="caution">
    <text evidence="5">The sequence shown here is derived from an EMBL/GenBank/DDBJ whole genome shotgun (WGS) entry which is preliminary data.</text>
</comment>
<organism evidence="5 6">
    <name type="scientific">Cryptosporidium canis</name>
    <dbReference type="NCBI Taxonomy" id="195482"/>
    <lineage>
        <taxon>Eukaryota</taxon>
        <taxon>Sar</taxon>
        <taxon>Alveolata</taxon>
        <taxon>Apicomplexa</taxon>
        <taxon>Conoidasida</taxon>
        <taxon>Coccidia</taxon>
        <taxon>Eucoccidiorida</taxon>
        <taxon>Eimeriorina</taxon>
        <taxon>Cryptosporidiidae</taxon>
        <taxon>Cryptosporidium</taxon>
    </lineage>
</organism>
<dbReference type="Proteomes" id="UP001071777">
    <property type="component" value="Unassembled WGS sequence"/>
</dbReference>
<sequence length="209" mass="24008">MRHNNVIPNVHYRKNYKRWIKTWYNQPGRKQSRRIARQKAVAESGFRPVGMLRPIVHPPTQRYNMKTRLGRGFTLEELSACGINKKAAMSIGIAVDHRRTDLSEETFQANVDRLKKYINGIVLQPRKGKKTKKGFAGIPNDSAREEFKTLKNVSHEKAFPIKSKKLAVKTHVITPEERKFRAFSTLRKQLKEAKNFGKKVAAEKAKASA</sequence>
<dbReference type="PROSITE" id="PS01104">
    <property type="entry name" value="RIBOSOMAL_L13E"/>
    <property type="match status" value="1"/>
</dbReference>
<keyword evidence="2 4" id="KW-0689">Ribosomal protein</keyword>
<gene>
    <name evidence="5" type="ORF">OJ252_2226</name>
</gene>
<dbReference type="HAMAP" id="MF_00499">
    <property type="entry name" value="Ribosomal_eL13"/>
    <property type="match status" value="1"/>
</dbReference>
<evidence type="ECO:0000256" key="2">
    <source>
        <dbReference type="ARBA" id="ARBA00022980"/>
    </source>
</evidence>